<evidence type="ECO:0000256" key="2">
    <source>
        <dbReference type="ARBA" id="ARBA00023125"/>
    </source>
</evidence>
<dbReference type="RefSeq" id="WP_145996852.1">
    <property type="nucleotide sequence ID" value="NZ_JACOPR010000002.1"/>
</dbReference>
<keyword evidence="3" id="KW-0804">Transcription</keyword>
<evidence type="ECO:0000313" key="6">
    <source>
        <dbReference type="Proteomes" id="UP000660021"/>
    </source>
</evidence>
<protein>
    <submittedName>
        <fullName evidence="5">Winged helix-turn-helix transcriptional regulator</fullName>
    </submittedName>
</protein>
<keyword evidence="6" id="KW-1185">Reference proteome</keyword>
<dbReference type="Gene3D" id="1.10.10.10">
    <property type="entry name" value="Winged helix-like DNA-binding domain superfamily/Winged helix DNA-binding domain"/>
    <property type="match status" value="1"/>
</dbReference>
<dbReference type="InterPro" id="IPR000835">
    <property type="entry name" value="HTH_MarR-typ"/>
</dbReference>
<organism evidence="5 6">
    <name type="scientific">Pseudoflavonifractor hominis</name>
    <dbReference type="NCBI Taxonomy" id="2763059"/>
    <lineage>
        <taxon>Bacteria</taxon>
        <taxon>Bacillati</taxon>
        <taxon>Bacillota</taxon>
        <taxon>Clostridia</taxon>
        <taxon>Eubacteriales</taxon>
        <taxon>Oscillospiraceae</taxon>
        <taxon>Pseudoflavonifractor</taxon>
    </lineage>
</organism>
<dbReference type="PANTHER" id="PTHR42756:SF1">
    <property type="entry name" value="TRANSCRIPTIONAL REPRESSOR OF EMRAB OPERON"/>
    <property type="match status" value="1"/>
</dbReference>
<accession>A0ABR7HRK9</accession>
<dbReference type="InterPro" id="IPR036390">
    <property type="entry name" value="WH_DNA-bd_sf"/>
</dbReference>
<evidence type="ECO:0000256" key="3">
    <source>
        <dbReference type="ARBA" id="ARBA00023163"/>
    </source>
</evidence>
<dbReference type="SMART" id="SM00347">
    <property type="entry name" value="HTH_MARR"/>
    <property type="match status" value="1"/>
</dbReference>
<keyword evidence="1" id="KW-0805">Transcription regulation</keyword>
<dbReference type="SUPFAM" id="SSF46785">
    <property type="entry name" value="Winged helix' DNA-binding domain"/>
    <property type="match status" value="1"/>
</dbReference>
<evidence type="ECO:0000256" key="1">
    <source>
        <dbReference type="ARBA" id="ARBA00023015"/>
    </source>
</evidence>
<dbReference type="EMBL" id="JACOPR010000002">
    <property type="protein sequence ID" value="MBC5730154.1"/>
    <property type="molecule type" value="Genomic_DNA"/>
</dbReference>
<dbReference type="PRINTS" id="PR00598">
    <property type="entry name" value="HTHMARR"/>
</dbReference>
<dbReference type="InterPro" id="IPR036388">
    <property type="entry name" value="WH-like_DNA-bd_sf"/>
</dbReference>
<proteinExistence type="predicted"/>
<evidence type="ECO:0000313" key="5">
    <source>
        <dbReference type="EMBL" id="MBC5730154.1"/>
    </source>
</evidence>
<dbReference type="PANTHER" id="PTHR42756">
    <property type="entry name" value="TRANSCRIPTIONAL REGULATOR, MARR"/>
    <property type="match status" value="1"/>
</dbReference>
<name>A0ABR7HRK9_9FIRM</name>
<evidence type="ECO:0000259" key="4">
    <source>
        <dbReference type="PROSITE" id="PS50995"/>
    </source>
</evidence>
<reference evidence="5 6" key="1">
    <citation type="submission" date="2020-08" db="EMBL/GenBank/DDBJ databases">
        <title>Genome public.</title>
        <authorList>
            <person name="Liu C."/>
            <person name="Sun Q."/>
        </authorList>
    </citation>
    <scope>NUCLEOTIDE SEQUENCE [LARGE SCALE GENOMIC DNA]</scope>
    <source>
        <strain evidence="5 6">New-38</strain>
    </source>
</reference>
<gene>
    <name evidence="5" type="ORF">H8S34_04810</name>
</gene>
<dbReference type="PROSITE" id="PS50995">
    <property type="entry name" value="HTH_MARR_2"/>
    <property type="match status" value="1"/>
</dbReference>
<dbReference type="Pfam" id="PF01047">
    <property type="entry name" value="MarR"/>
    <property type="match status" value="1"/>
</dbReference>
<sequence>MKPNCKMPGILFHALHRAHQKRAQAQLNAGGLEDLGSPPMLFLIRHWSEQGKLASQKELADALHVTPATVAMSLKSLERSGYVEKRGDPSDQRCKRIAITPKGSRAVEQCFTILGQVDEQMFDGFSPEEQEQLNSYHRRMLRNLRGSDFQGPDDFC</sequence>
<feature type="domain" description="HTH marR-type" evidence="4">
    <location>
        <begin position="8"/>
        <end position="142"/>
    </location>
</feature>
<comment type="caution">
    <text evidence="5">The sequence shown here is derived from an EMBL/GenBank/DDBJ whole genome shotgun (WGS) entry which is preliminary data.</text>
</comment>
<keyword evidence="2" id="KW-0238">DNA-binding</keyword>
<dbReference type="CDD" id="cd00090">
    <property type="entry name" value="HTH_ARSR"/>
    <property type="match status" value="1"/>
</dbReference>
<dbReference type="Proteomes" id="UP000660021">
    <property type="component" value="Unassembled WGS sequence"/>
</dbReference>
<dbReference type="InterPro" id="IPR011991">
    <property type="entry name" value="ArsR-like_HTH"/>
</dbReference>